<proteinExistence type="predicted"/>
<evidence type="ECO:0000313" key="1">
    <source>
        <dbReference type="EMBL" id="MBX63809.1"/>
    </source>
</evidence>
<organism evidence="1">
    <name type="scientific">Rhizophora mucronata</name>
    <name type="common">Asiatic mangrove</name>
    <dbReference type="NCBI Taxonomy" id="61149"/>
    <lineage>
        <taxon>Eukaryota</taxon>
        <taxon>Viridiplantae</taxon>
        <taxon>Streptophyta</taxon>
        <taxon>Embryophyta</taxon>
        <taxon>Tracheophyta</taxon>
        <taxon>Spermatophyta</taxon>
        <taxon>Magnoliopsida</taxon>
        <taxon>eudicotyledons</taxon>
        <taxon>Gunneridae</taxon>
        <taxon>Pentapetalae</taxon>
        <taxon>rosids</taxon>
        <taxon>fabids</taxon>
        <taxon>Malpighiales</taxon>
        <taxon>Rhizophoraceae</taxon>
        <taxon>Rhizophora</taxon>
    </lineage>
</organism>
<sequence>MSCSESLKGISALLAPSTFKFWHFGLSPEQI</sequence>
<reference evidence="1" key="1">
    <citation type="submission" date="2018-02" db="EMBL/GenBank/DDBJ databases">
        <title>Rhizophora mucronata_Transcriptome.</title>
        <authorList>
            <person name="Meera S.P."/>
            <person name="Sreeshan A."/>
            <person name="Augustine A."/>
        </authorList>
    </citation>
    <scope>NUCLEOTIDE SEQUENCE</scope>
    <source>
        <tissue evidence="1">Leaf</tissue>
    </source>
</reference>
<protein>
    <submittedName>
        <fullName evidence="1">Uncharacterized protein</fullName>
    </submittedName>
</protein>
<accession>A0A2P2QA86</accession>
<dbReference type="AlphaFoldDB" id="A0A2P2QA86"/>
<dbReference type="EMBL" id="GGEC01083325">
    <property type="protein sequence ID" value="MBX63809.1"/>
    <property type="molecule type" value="Transcribed_RNA"/>
</dbReference>
<name>A0A2P2QA86_RHIMU</name>